<reference evidence="1 2" key="2">
    <citation type="journal article" date="2018" name="Int. J. Syst. Evol. Microbiol.">
        <title>Burkholderia insecticola sp. nov., a gut symbiotic bacterium of the bean bug Riptortus pedestris.</title>
        <authorList>
            <person name="Takeshita K."/>
            <person name="Tamaki H."/>
            <person name="Ohbayashi T."/>
            <person name="Meng X.-Y."/>
            <person name="Sone T."/>
            <person name="Mitani Y."/>
            <person name="Peeters C."/>
            <person name="Kikuchi Y."/>
            <person name="Vandamme P."/>
        </authorList>
    </citation>
    <scope>NUCLEOTIDE SEQUENCE [LARGE SCALE GENOMIC DNA]</scope>
    <source>
        <strain evidence="1">RPE64</strain>
    </source>
</reference>
<keyword evidence="2" id="KW-1185">Reference proteome</keyword>
<dbReference type="AlphaFoldDB" id="R4WZE3"/>
<proteinExistence type="predicted"/>
<evidence type="ECO:0000313" key="1">
    <source>
        <dbReference type="EMBL" id="BAN24836.1"/>
    </source>
</evidence>
<protein>
    <submittedName>
        <fullName evidence="1">Uncharacterized protein</fullName>
    </submittedName>
</protein>
<gene>
    <name evidence="1" type="ORF">BRPE64_BCDS01750</name>
</gene>
<dbReference type="Proteomes" id="UP000013966">
    <property type="component" value="Chromosome 2"/>
</dbReference>
<dbReference type="KEGG" id="buo:BRPE64_BCDS01750"/>
<name>R4WZE3_9BURK</name>
<dbReference type="EMBL" id="AP013059">
    <property type="protein sequence ID" value="BAN24836.1"/>
    <property type="molecule type" value="Genomic_DNA"/>
</dbReference>
<organism evidence="1 2">
    <name type="scientific">Caballeronia insecticola</name>
    <dbReference type="NCBI Taxonomy" id="758793"/>
    <lineage>
        <taxon>Bacteria</taxon>
        <taxon>Pseudomonadati</taxon>
        <taxon>Pseudomonadota</taxon>
        <taxon>Betaproteobacteria</taxon>
        <taxon>Burkholderiales</taxon>
        <taxon>Burkholderiaceae</taxon>
        <taxon>Caballeronia</taxon>
    </lineage>
</organism>
<accession>R4WZE3</accession>
<evidence type="ECO:0000313" key="2">
    <source>
        <dbReference type="Proteomes" id="UP000013966"/>
    </source>
</evidence>
<reference evidence="1 2" key="1">
    <citation type="journal article" date="2013" name="Genome Announc.">
        <title>Complete Genome Sequence of Burkholderia sp. Strain RPE64, Bacterial Symbiont of the Bean Bug Riptortus pedestris.</title>
        <authorList>
            <person name="Shibata T.F."/>
            <person name="Maeda T."/>
            <person name="Nikoh N."/>
            <person name="Yamaguchi K."/>
            <person name="Oshima K."/>
            <person name="Hattori M."/>
            <person name="Nishiyama T."/>
            <person name="Hasebe M."/>
            <person name="Fukatsu T."/>
            <person name="Kikuchi Y."/>
            <person name="Shigenobu S."/>
        </authorList>
    </citation>
    <scope>NUCLEOTIDE SEQUENCE [LARGE SCALE GENOMIC DNA]</scope>
</reference>
<sequence>MGKPYQNGELTKNGQIVKLKKYAYASTSGEAVKSGVTPARAMNFALFNDTLVGDEFISSFKSDSTDFDESKVSSIVKGKTTRHEVISTFGNPGGHAVYPLIKNKGDDALIYSYTQVSGSAFSLKIYSKQLIVAFNDKGLVSDVEFTSSGDK</sequence>
<dbReference type="HOGENOM" id="CLU_1727893_0_0_4"/>
<dbReference type="PATRIC" id="fig|758793.3.peg.3082"/>